<gene>
    <name evidence="1" type="ORF">SALWKB29_1528</name>
</gene>
<dbReference type="AlphaFoldDB" id="A0A836Z5B3"/>
<dbReference type="Proteomes" id="UP000027170">
    <property type="component" value="Unassembled WGS sequence"/>
</dbReference>
<evidence type="ECO:0000313" key="2">
    <source>
        <dbReference type="Proteomes" id="UP000027170"/>
    </source>
</evidence>
<reference evidence="1 2" key="1">
    <citation type="submission" date="2014-03" db="EMBL/GenBank/DDBJ databases">
        <title>The genomes of two eusocial bee gut symbionts.</title>
        <authorList>
            <person name="Kwong W.K."/>
            <person name="Engel P."/>
            <person name="Koch H."/>
            <person name="Moran N.A."/>
        </authorList>
    </citation>
    <scope>NUCLEOTIDE SEQUENCE [LARGE SCALE GENOMIC DNA]</scope>
    <source>
        <strain evidence="2">wkB29</strain>
    </source>
</reference>
<proteinExistence type="predicted"/>
<name>A0A836Z5B3_9NEIS</name>
<dbReference type="EMBL" id="JFZV01000007">
    <property type="protein sequence ID" value="KDN14439.1"/>
    <property type="molecule type" value="Genomic_DNA"/>
</dbReference>
<organism evidence="1 2">
    <name type="scientific">Snodgrassella communis</name>
    <dbReference type="NCBI Taxonomy" id="2946699"/>
    <lineage>
        <taxon>Bacteria</taxon>
        <taxon>Pseudomonadati</taxon>
        <taxon>Pseudomonadota</taxon>
        <taxon>Betaproteobacteria</taxon>
        <taxon>Neisseriales</taxon>
        <taxon>Neisseriaceae</taxon>
        <taxon>Snodgrassella</taxon>
    </lineage>
</organism>
<sequence>MACFTVSCWHAKVLNVPGLVRDRNELAAIEQYDENYSAVIPLPPPAFAGDDFGKVAITVHFLACNQLYITYGTVTEGKDTPMHYKLFANSQ</sequence>
<comment type="caution">
    <text evidence="1">The sequence shown here is derived from an EMBL/GenBank/DDBJ whole genome shotgun (WGS) entry which is preliminary data.</text>
</comment>
<keyword evidence="2" id="KW-1185">Reference proteome</keyword>
<dbReference type="RefSeq" id="WP_037491365.1">
    <property type="nucleotide sequence ID" value="NZ_JFZV01000007.1"/>
</dbReference>
<protein>
    <submittedName>
        <fullName evidence="1">Uncharacterized protein</fullName>
    </submittedName>
</protein>
<evidence type="ECO:0000313" key="1">
    <source>
        <dbReference type="EMBL" id="KDN14439.1"/>
    </source>
</evidence>
<accession>A0A836Z5B3</accession>